<evidence type="ECO:0000256" key="1">
    <source>
        <dbReference type="ARBA" id="ARBA00009191"/>
    </source>
</evidence>
<sequence length="352" mass="38416">MKKISLIIIGLIISLLIFATFTSKINPVTWEIAPNPGLIGDFKLNNKLAESNLILQGVGEGPEDIAQGPDGSFYTGYQDGLIIRFSDDGEYTEFINTGGRPLGLEFDKDGNLIVADAIKGLLLITQESDIEILTDAVDGKKMIFVDDLDIAEDGTIWFSDASQRFGIDENIYTFYEGERSGRLLSYNPHTKQTIVHLEDLFFANGVALGPEDNFVLVNETGTGVIHRLWLKGEKTGLTDIFFNGLPGNPDNITFNEKNTFWLGLAGIRTPVLDSLSQMPLLRKLLVGLLPINILTPPSNHGAIIGLTLDGNVRYNLQSTDGPFITTTCALQVGNQLIVGSLKSDFVGILPLD</sequence>
<gene>
    <name evidence="5" type="ORF">METZ01_LOCUS47992</name>
</gene>
<feature type="domain" description="Strictosidine synthase conserved region" evidence="4">
    <location>
        <begin position="146"/>
        <end position="233"/>
    </location>
</feature>
<dbReference type="Pfam" id="PF20067">
    <property type="entry name" value="SSL_N"/>
    <property type="match status" value="1"/>
</dbReference>
<dbReference type="AlphaFoldDB" id="A0A381RVV3"/>
<dbReference type="GO" id="GO:0012505">
    <property type="term" value="C:endomembrane system"/>
    <property type="evidence" value="ECO:0007669"/>
    <property type="project" value="TreeGrafter"/>
</dbReference>
<evidence type="ECO:0000256" key="2">
    <source>
        <dbReference type="ARBA" id="ARBA00022553"/>
    </source>
</evidence>
<reference evidence="5" key="1">
    <citation type="submission" date="2018-05" db="EMBL/GenBank/DDBJ databases">
        <authorList>
            <person name="Lanie J.A."/>
            <person name="Ng W.-L."/>
            <person name="Kazmierczak K.M."/>
            <person name="Andrzejewski T.M."/>
            <person name="Davidsen T.M."/>
            <person name="Wayne K.J."/>
            <person name="Tettelin H."/>
            <person name="Glass J.I."/>
            <person name="Rusch D."/>
            <person name="Podicherti R."/>
            <person name="Tsui H.-C.T."/>
            <person name="Winkler M.E."/>
        </authorList>
    </citation>
    <scope>NUCLEOTIDE SEQUENCE</scope>
</reference>
<dbReference type="SUPFAM" id="SSF63829">
    <property type="entry name" value="Calcium-dependent phosphotriesterase"/>
    <property type="match status" value="1"/>
</dbReference>
<dbReference type="Pfam" id="PF03088">
    <property type="entry name" value="Str_synth"/>
    <property type="match status" value="1"/>
</dbReference>
<evidence type="ECO:0000256" key="3">
    <source>
        <dbReference type="ARBA" id="ARBA00023180"/>
    </source>
</evidence>
<dbReference type="InterPro" id="IPR018119">
    <property type="entry name" value="Strictosidine_synth_cons-reg"/>
</dbReference>
<keyword evidence="3" id="KW-0325">Glycoprotein</keyword>
<organism evidence="5">
    <name type="scientific">marine metagenome</name>
    <dbReference type="NCBI Taxonomy" id="408172"/>
    <lineage>
        <taxon>unclassified sequences</taxon>
        <taxon>metagenomes</taxon>
        <taxon>ecological metagenomes</taxon>
    </lineage>
</organism>
<evidence type="ECO:0000313" key="5">
    <source>
        <dbReference type="EMBL" id="SUZ95138.1"/>
    </source>
</evidence>
<dbReference type="InterPro" id="IPR011042">
    <property type="entry name" value="6-blade_b-propeller_TolB-like"/>
</dbReference>
<name>A0A381RVV3_9ZZZZ</name>
<dbReference type="Gene3D" id="2.120.10.30">
    <property type="entry name" value="TolB, C-terminal domain"/>
    <property type="match status" value="1"/>
</dbReference>
<keyword evidence="2" id="KW-0597">Phosphoprotein</keyword>
<dbReference type="PANTHER" id="PTHR10426:SF88">
    <property type="entry name" value="ADIPOCYTE PLASMA MEMBRANE-ASSOCIATED PROTEIN HEMOMUCIN-RELATED"/>
    <property type="match status" value="1"/>
</dbReference>
<protein>
    <recommendedName>
        <fullName evidence="4">Strictosidine synthase conserved region domain-containing protein</fullName>
    </recommendedName>
</protein>
<dbReference type="EMBL" id="UINC01002298">
    <property type="protein sequence ID" value="SUZ95138.1"/>
    <property type="molecule type" value="Genomic_DNA"/>
</dbReference>
<accession>A0A381RVV3</accession>
<proteinExistence type="inferred from homology"/>
<comment type="similarity">
    <text evidence="1">Belongs to the strictosidine synthase family.</text>
</comment>
<dbReference type="GO" id="GO:0016787">
    <property type="term" value="F:hydrolase activity"/>
    <property type="evidence" value="ECO:0007669"/>
    <property type="project" value="TreeGrafter"/>
</dbReference>
<dbReference type="PANTHER" id="PTHR10426">
    <property type="entry name" value="STRICTOSIDINE SYNTHASE-RELATED"/>
    <property type="match status" value="1"/>
</dbReference>
<evidence type="ECO:0000259" key="4">
    <source>
        <dbReference type="Pfam" id="PF03088"/>
    </source>
</evidence>